<sequence>MKLFVLFLFAAEAFLIKSAYTNPIDDSEYQLINRHFDAYRDTQLLLSTRRNRGNPQRILFRNLNSILSSPFDPQKPTRVLIHGWLEDGSSPISIDTSEELLNYYDFNIIFVDWSAGSQTINYIGAANRVETVGFFVASQLNWMRENNLLDFDRTYVIGFSLGAHIAGFVGKNTNGQLDTIIGLDPAGPLFSERRPDGRINATDAKYVECLHTNGGLIGAGIGSAICDADFFPNGGSSQPGCFFNTCSHNRAVAFYVESIIDNAFHSARCATEREASRENCNSGTGFWFGGEPSNSRNQLRGIFHFQTNRNSPFAQGPIRP</sequence>
<evidence type="ECO:0000313" key="8">
    <source>
        <dbReference type="Proteomes" id="UP001107558"/>
    </source>
</evidence>
<protein>
    <recommendedName>
        <fullName evidence="6">Lipase domain-containing protein</fullName>
    </recommendedName>
</protein>
<reference evidence="7" key="1">
    <citation type="submission" date="2021-03" db="EMBL/GenBank/DDBJ databases">
        <title>Chromosome level genome of the anhydrobiotic midge Polypedilum vanderplanki.</title>
        <authorList>
            <person name="Yoshida Y."/>
            <person name="Kikawada T."/>
            <person name="Gusev O."/>
        </authorList>
    </citation>
    <scope>NUCLEOTIDE SEQUENCE</scope>
    <source>
        <strain evidence="7">NIAS01</strain>
        <tissue evidence="7">Whole body or cell culture</tissue>
    </source>
</reference>
<evidence type="ECO:0000256" key="1">
    <source>
        <dbReference type="ARBA" id="ARBA00004613"/>
    </source>
</evidence>
<organism evidence="7 8">
    <name type="scientific">Polypedilum vanderplanki</name>
    <name type="common">Sleeping chironomid midge</name>
    <dbReference type="NCBI Taxonomy" id="319348"/>
    <lineage>
        <taxon>Eukaryota</taxon>
        <taxon>Metazoa</taxon>
        <taxon>Ecdysozoa</taxon>
        <taxon>Arthropoda</taxon>
        <taxon>Hexapoda</taxon>
        <taxon>Insecta</taxon>
        <taxon>Pterygota</taxon>
        <taxon>Neoptera</taxon>
        <taxon>Endopterygota</taxon>
        <taxon>Diptera</taxon>
        <taxon>Nematocera</taxon>
        <taxon>Chironomoidea</taxon>
        <taxon>Chironomidae</taxon>
        <taxon>Chironominae</taxon>
        <taxon>Polypedilum</taxon>
        <taxon>Polypedilum</taxon>
    </lineage>
</organism>
<evidence type="ECO:0000256" key="3">
    <source>
        <dbReference type="ARBA" id="ARBA00022525"/>
    </source>
</evidence>
<dbReference type="InterPro" id="IPR013818">
    <property type="entry name" value="Lipase"/>
</dbReference>
<dbReference type="InterPro" id="IPR033906">
    <property type="entry name" value="Lipase_N"/>
</dbReference>
<keyword evidence="5" id="KW-0732">Signal</keyword>
<evidence type="ECO:0000256" key="5">
    <source>
        <dbReference type="SAM" id="SignalP"/>
    </source>
</evidence>
<dbReference type="Gene3D" id="3.40.50.1820">
    <property type="entry name" value="alpha/beta hydrolase"/>
    <property type="match status" value="1"/>
</dbReference>
<dbReference type="CDD" id="cd00707">
    <property type="entry name" value="Pancreat_lipase_like"/>
    <property type="match status" value="1"/>
</dbReference>
<dbReference type="PANTHER" id="PTHR11610">
    <property type="entry name" value="LIPASE"/>
    <property type="match status" value="1"/>
</dbReference>
<dbReference type="EMBL" id="JADBJN010000003">
    <property type="protein sequence ID" value="KAG5670836.1"/>
    <property type="molecule type" value="Genomic_DNA"/>
</dbReference>
<dbReference type="GO" id="GO:0017171">
    <property type="term" value="F:serine hydrolase activity"/>
    <property type="evidence" value="ECO:0007669"/>
    <property type="project" value="TreeGrafter"/>
</dbReference>
<dbReference type="GO" id="GO:0016298">
    <property type="term" value="F:lipase activity"/>
    <property type="evidence" value="ECO:0007669"/>
    <property type="project" value="InterPro"/>
</dbReference>
<keyword evidence="3" id="KW-0964">Secreted</keyword>
<dbReference type="Proteomes" id="UP001107558">
    <property type="component" value="Chromosome 3"/>
</dbReference>
<dbReference type="PANTHER" id="PTHR11610:SF150">
    <property type="entry name" value="FI01825P-RELATED"/>
    <property type="match status" value="1"/>
</dbReference>
<evidence type="ECO:0000256" key="4">
    <source>
        <dbReference type="RuleBase" id="RU004262"/>
    </source>
</evidence>
<gene>
    <name evidence="7" type="ORF">PVAND_001070</name>
</gene>
<comment type="caution">
    <text evidence="7">The sequence shown here is derived from an EMBL/GenBank/DDBJ whole genome shotgun (WGS) entry which is preliminary data.</text>
</comment>
<dbReference type="GO" id="GO:0016042">
    <property type="term" value="P:lipid catabolic process"/>
    <property type="evidence" value="ECO:0007669"/>
    <property type="project" value="TreeGrafter"/>
</dbReference>
<feature type="domain" description="Lipase" evidence="6">
    <location>
        <begin position="40"/>
        <end position="282"/>
    </location>
</feature>
<dbReference type="PRINTS" id="PR00821">
    <property type="entry name" value="TAGLIPASE"/>
</dbReference>
<evidence type="ECO:0000259" key="6">
    <source>
        <dbReference type="Pfam" id="PF00151"/>
    </source>
</evidence>
<feature type="signal peptide" evidence="5">
    <location>
        <begin position="1"/>
        <end position="21"/>
    </location>
</feature>
<proteinExistence type="inferred from homology"/>
<feature type="chain" id="PRO_5039900254" description="Lipase domain-containing protein" evidence="5">
    <location>
        <begin position="22"/>
        <end position="320"/>
    </location>
</feature>
<evidence type="ECO:0000313" key="7">
    <source>
        <dbReference type="EMBL" id="KAG5670836.1"/>
    </source>
</evidence>
<dbReference type="InterPro" id="IPR029058">
    <property type="entry name" value="AB_hydrolase_fold"/>
</dbReference>
<dbReference type="InterPro" id="IPR000734">
    <property type="entry name" value="TAG_lipase"/>
</dbReference>
<accession>A0A9J6BLU8</accession>
<keyword evidence="8" id="KW-1185">Reference proteome</keyword>
<name>A0A9J6BLU8_POLVA</name>
<dbReference type="SUPFAM" id="SSF53474">
    <property type="entry name" value="alpha/beta-Hydrolases"/>
    <property type="match status" value="1"/>
</dbReference>
<comment type="subcellular location">
    <subcellularLocation>
        <location evidence="1">Secreted</location>
    </subcellularLocation>
</comment>
<dbReference type="GO" id="GO:0005615">
    <property type="term" value="C:extracellular space"/>
    <property type="evidence" value="ECO:0007669"/>
    <property type="project" value="TreeGrafter"/>
</dbReference>
<dbReference type="Pfam" id="PF00151">
    <property type="entry name" value="Lipase"/>
    <property type="match status" value="1"/>
</dbReference>
<dbReference type="OrthoDB" id="199913at2759"/>
<dbReference type="AlphaFoldDB" id="A0A9J6BLU8"/>
<comment type="similarity">
    <text evidence="2 4">Belongs to the AB hydrolase superfamily. Lipase family.</text>
</comment>
<evidence type="ECO:0000256" key="2">
    <source>
        <dbReference type="ARBA" id="ARBA00010701"/>
    </source>
</evidence>